<evidence type="ECO:0000259" key="1">
    <source>
        <dbReference type="Pfam" id="PF19694"/>
    </source>
</evidence>
<protein>
    <recommendedName>
        <fullName evidence="1">DUF6194 domain-containing protein</fullName>
    </recommendedName>
</protein>
<reference evidence="2 3" key="1">
    <citation type="submission" date="2016-01" db="EMBL/GenBank/DDBJ databases">
        <title>The new phylogeny of the genus Mycobacterium.</title>
        <authorList>
            <person name="Tarcisio F."/>
            <person name="Conor M."/>
            <person name="Antonella G."/>
            <person name="Elisabetta G."/>
            <person name="Giulia F.S."/>
            <person name="Sara T."/>
            <person name="Anna F."/>
            <person name="Clotilde B."/>
            <person name="Roberto B."/>
            <person name="Veronica D.S."/>
            <person name="Fabio R."/>
            <person name="Monica P."/>
            <person name="Olivier J."/>
            <person name="Enrico T."/>
            <person name="Nicola S."/>
        </authorList>
    </citation>
    <scope>NUCLEOTIDE SEQUENCE [LARGE SCALE GENOMIC DNA]</scope>
    <source>
        <strain evidence="2 3">ATCC 700010</strain>
    </source>
</reference>
<feature type="domain" description="DUF6194" evidence="1">
    <location>
        <begin position="1"/>
        <end position="85"/>
    </location>
</feature>
<dbReference type="RefSeq" id="WP_085146425.1">
    <property type="nucleotide sequence ID" value="NZ_JACKUA010000032.1"/>
</dbReference>
<organism evidence="2 3">
    <name type="scientific">Mycolicibacterium wolinskyi</name>
    <dbReference type="NCBI Taxonomy" id="59750"/>
    <lineage>
        <taxon>Bacteria</taxon>
        <taxon>Bacillati</taxon>
        <taxon>Actinomycetota</taxon>
        <taxon>Actinomycetes</taxon>
        <taxon>Mycobacteriales</taxon>
        <taxon>Mycobacteriaceae</taxon>
        <taxon>Mycolicibacterium</taxon>
    </lineage>
</organism>
<dbReference type="InterPro" id="IPR045676">
    <property type="entry name" value="DUF6194"/>
</dbReference>
<feature type="domain" description="DUF6194" evidence="1">
    <location>
        <begin position="88"/>
        <end position="136"/>
    </location>
</feature>
<comment type="caution">
    <text evidence="2">The sequence shown here is derived from an EMBL/GenBank/DDBJ whole genome shotgun (WGS) entry which is preliminary data.</text>
</comment>
<evidence type="ECO:0000313" key="3">
    <source>
        <dbReference type="Proteomes" id="UP000193964"/>
    </source>
</evidence>
<accession>A0A1X2EZ55</accession>
<dbReference type="Pfam" id="PF19694">
    <property type="entry name" value="DUF6194"/>
    <property type="match status" value="2"/>
</dbReference>
<name>A0A1X2EZ55_9MYCO</name>
<dbReference type="OrthoDB" id="9783727at2"/>
<dbReference type="EMBL" id="LQQA01000030">
    <property type="protein sequence ID" value="ORX11464.1"/>
    <property type="molecule type" value="Genomic_DNA"/>
</dbReference>
<proteinExistence type="predicted"/>
<gene>
    <name evidence="2" type="ORF">AWC31_32685</name>
</gene>
<sequence>MTIQELIDLISAMDGVLVLQPRAGDGSPEIAWGDVFFYYAPDGVVPRTQPFATIITKDYPDDDSCHLNRPGAFRLNIATGSAETAEPQDDAVIVHPVYGRQGWVAIVNPGPRTSTTVIELLRTAHRRAQTRHATRNQAGRA</sequence>
<evidence type="ECO:0000313" key="2">
    <source>
        <dbReference type="EMBL" id="ORX11464.1"/>
    </source>
</evidence>
<dbReference type="AlphaFoldDB" id="A0A1X2EZ55"/>
<dbReference type="Proteomes" id="UP000193964">
    <property type="component" value="Unassembled WGS sequence"/>
</dbReference>